<evidence type="ECO:0000313" key="4">
    <source>
        <dbReference type="Proteomes" id="UP000276215"/>
    </source>
</evidence>
<name>A0A3N4JGT9_9PEZI</name>
<dbReference type="GO" id="GO:0004540">
    <property type="term" value="F:RNA nuclease activity"/>
    <property type="evidence" value="ECO:0007669"/>
    <property type="project" value="UniProtKB-ARBA"/>
</dbReference>
<keyword evidence="4" id="KW-1185">Reference proteome</keyword>
<dbReference type="InterPro" id="IPR052626">
    <property type="entry name" value="SWT1_Regulator"/>
</dbReference>
<feature type="domain" description="PIN" evidence="2">
    <location>
        <begin position="45"/>
        <end position="183"/>
    </location>
</feature>
<dbReference type="PANTHER" id="PTHR16161:SF0">
    <property type="entry name" value="TRANSCRIPTIONAL PROTEIN SWT1"/>
    <property type="match status" value="1"/>
</dbReference>
<dbReference type="Gene3D" id="3.40.50.1010">
    <property type="entry name" value="5'-nuclease"/>
    <property type="match status" value="1"/>
</dbReference>
<dbReference type="CDD" id="cd18727">
    <property type="entry name" value="PIN_Swt1-like"/>
    <property type="match status" value="1"/>
</dbReference>
<dbReference type="PANTHER" id="PTHR16161">
    <property type="entry name" value="TRANSCRIPTIONAL PROTEIN SWT1"/>
    <property type="match status" value="1"/>
</dbReference>
<dbReference type="InterPro" id="IPR002716">
    <property type="entry name" value="PIN_dom"/>
</dbReference>
<protein>
    <recommendedName>
        <fullName evidence="2">PIN domain-containing protein</fullName>
    </recommendedName>
</protein>
<proteinExistence type="predicted"/>
<accession>A0A3N4JGT9</accession>
<evidence type="ECO:0000259" key="2">
    <source>
        <dbReference type="SMART" id="SM00670"/>
    </source>
</evidence>
<reference evidence="3 4" key="1">
    <citation type="journal article" date="2018" name="Nat. Ecol. Evol.">
        <title>Pezizomycetes genomes reveal the molecular basis of ectomycorrhizal truffle lifestyle.</title>
        <authorList>
            <person name="Murat C."/>
            <person name="Payen T."/>
            <person name="Noel B."/>
            <person name="Kuo A."/>
            <person name="Morin E."/>
            <person name="Chen J."/>
            <person name="Kohler A."/>
            <person name="Krizsan K."/>
            <person name="Balestrini R."/>
            <person name="Da Silva C."/>
            <person name="Montanini B."/>
            <person name="Hainaut M."/>
            <person name="Levati E."/>
            <person name="Barry K.W."/>
            <person name="Belfiori B."/>
            <person name="Cichocki N."/>
            <person name="Clum A."/>
            <person name="Dockter R.B."/>
            <person name="Fauchery L."/>
            <person name="Guy J."/>
            <person name="Iotti M."/>
            <person name="Le Tacon F."/>
            <person name="Lindquist E.A."/>
            <person name="Lipzen A."/>
            <person name="Malagnac F."/>
            <person name="Mello A."/>
            <person name="Molinier V."/>
            <person name="Miyauchi S."/>
            <person name="Poulain J."/>
            <person name="Riccioni C."/>
            <person name="Rubini A."/>
            <person name="Sitrit Y."/>
            <person name="Splivallo R."/>
            <person name="Traeger S."/>
            <person name="Wang M."/>
            <person name="Zifcakova L."/>
            <person name="Wipf D."/>
            <person name="Zambonelli A."/>
            <person name="Paolocci F."/>
            <person name="Nowrousian M."/>
            <person name="Ottonello S."/>
            <person name="Baldrian P."/>
            <person name="Spatafora J.W."/>
            <person name="Henrissat B."/>
            <person name="Nagy L.G."/>
            <person name="Aury J.M."/>
            <person name="Wincker P."/>
            <person name="Grigoriev I.V."/>
            <person name="Bonfante P."/>
            <person name="Martin F.M."/>
        </authorList>
    </citation>
    <scope>NUCLEOTIDE SEQUENCE [LARGE SCALE GENOMIC DNA]</scope>
    <source>
        <strain evidence="3 4">120613-1</strain>
    </source>
</reference>
<gene>
    <name evidence="3" type="ORF">L873DRAFT_1690702</name>
</gene>
<dbReference type="SUPFAM" id="SSF88723">
    <property type="entry name" value="PIN domain-like"/>
    <property type="match status" value="1"/>
</dbReference>
<dbReference type="EMBL" id="ML120404">
    <property type="protein sequence ID" value="RPA97489.1"/>
    <property type="molecule type" value="Genomic_DNA"/>
</dbReference>
<dbReference type="Proteomes" id="UP000276215">
    <property type="component" value="Unassembled WGS sequence"/>
</dbReference>
<dbReference type="Pfam" id="PF13638">
    <property type="entry name" value="PIN_4"/>
    <property type="match status" value="1"/>
</dbReference>
<organism evidence="3 4">
    <name type="scientific">Choiromyces venosus 120613-1</name>
    <dbReference type="NCBI Taxonomy" id="1336337"/>
    <lineage>
        <taxon>Eukaryota</taxon>
        <taxon>Fungi</taxon>
        <taxon>Dikarya</taxon>
        <taxon>Ascomycota</taxon>
        <taxon>Pezizomycotina</taxon>
        <taxon>Pezizomycetes</taxon>
        <taxon>Pezizales</taxon>
        <taxon>Tuberaceae</taxon>
        <taxon>Choiromyces</taxon>
    </lineage>
</organism>
<feature type="region of interest" description="Disordered" evidence="1">
    <location>
        <begin position="292"/>
        <end position="317"/>
    </location>
</feature>
<dbReference type="SMART" id="SM00670">
    <property type="entry name" value="PINc"/>
    <property type="match status" value="1"/>
</dbReference>
<dbReference type="STRING" id="1336337.A0A3N4JGT9"/>
<dbReference type="InterPro" id="IPR029060">
    <property type="entry name" value="PIN-like_dom_sf"/>
</dbReference>
<dbReference type="GO" id="GO:0005634">
    <property type="term" value="C:nucleus"/>
    <property type="evidence" value="ECO:0007669"/>
    <property type="project" value="TreeGrafter"/>
</dbReference>
<dbReference type="AlphaFoldDB" id="A0A3N4JGT9"/>
<evidence type="ECO:0000313" key="3">
    <source>
        <dbReference type="EMBL" id="RPA97489.1"/>
    </source>
</evidence>
<sequence length="520" mass="59587">MVDLEKWEDINEVAHVVAEDRVSERAVRRRPEGLAPGHRVSDATHVLVVDTSFLLAHVGLVNDLVLSYRDWGCVVVIPWATIEELDGLKKSPRFVNPGNTHGYPGSMRDYHGRIDISVLARGANRWAFEVLSKPEPGVWGQTKEEVFEGTFNQGDMAILDCARYFYDQGYSTCLLTNDFNLSVKALVYKIKAFMYERGQTWKTLLTKIYGASERLRHLPQSKELSTQPTGSKVEQRQRLVNRVESRTERKAEQIADSEIVRDAERNAVAGVLPHNPMRGSYIAPMVTRPYRESRNNVSSNRHRSSSPLNDQVQQRPVEGMEKSMYVPRNRIRETSETNSAVGHVQPIGKVRAGTDLIMSAASSPRLWNLLREIQEKALTWFNVAMNYHIRLTEPEYVKLDPEEIIHNLLQLENFMLKYHSVVFGAFLPEETHCQLVSRYFSGTLSDLQKRTGADSPSSLRGNASRRPLSCSEVWDFIDSLFDLRKVLTRNGRDLQLMRDIWPVQRWKMRAEQCFIKSLIE</sequence>
<dbReference type="OrthoDB" id="2017974at2759"/>
<evidence type="ECO:0000256" key="1">
    <source>
        <dbReference type="SAM" id="MobiDB-lite"/>
    </source>
</evidence>